<dbReference type="AlphaFoldDB" id="A0A078KQX5"/>
<dbReference type="OrthoDB" id="7834651at2"/>
<dbReference type="RefSeq" id="WP_052403145.1">
    <property type="nucleotide sequence ID" value="NZ_CCVW01000001.1"/>
</dbReference>
<protein>
    <submittedName>
        <fullName evidence="1">Uncharacterized protein</fullName>
    </submittedName>
</protein>
<accession>A0A078KQX5</accession>
<organism evidence="1 2">
    <name type="scientific">Legionella massiliensis</name>
    <dbReference type="NCBI Taxonomy" id="1034943"/>
    <lineage>
        <taxon>Bacteria</taxon>
        <taxon>Pseudomonadati</taxon>
        <taxon>Pseudomonadota</taxon>
        <taxon>Gammaproteobacteria</taxon>
        <taxon>Legionellales</taxon>
        <taxon>Legionellaceae</taxon>
        <taxon>Legionella</taxon>
    </lineage>
</organism>
<name>A0A078KQX5_9GAMM</name>
<gene>
    <name evidence="1" type="ORF">BN59_01091</name>
</gene>
<evidence type="ECO:0000313" key="1">
    <source>
        <dbReference type="EMBL" id="CDZ76815.1"/>
    </source>
</evidence>
<dbReference type="EMBL" id="CCSB01000001">
    <property type="protein sequence ID" value="CDZ76815.1"/>
    <property type="molecule type" value="Genomic_DNA"/>
</dbReference>
<evidence type="ECO:0000313" key="2">
    <source>
        <dbReference type="Proteomes" id="UP000044071"/>
    </source>
</evidence>
<sequence length="276" mass="31456">MTEELQNNQNMNMPQSGKISKTLRAALQVSGGAIPFAGGVLSTIASAWSESEQSRANRFVEQWIRMLEDEIREKEQTIIEIIARLDLQDDKIAKRVESTEYQSLVRKTFREWSGAESIEKRLYIRNILANAASTNISSDDVIRLFIDWINKYSVLHFQIVGAIYNSKGISRGAIWAKIGKEKVRENSADADLYKLIFRELSTGGIIRQHRYTDNQGNFIKLTPRKSNRDDSILKSAFDEQDLYELTELGQQFIHYAMTDLPPRIGFNPGFNDGDAN</sequence>
<keyword evidence="2" id="KW-1185">Reference proteome</keyword>
<proteinExistence type="predicted"/>
<reference evidence="1 2" key="1">
    <citation type="submission" date="2014-06" db="EMBL/GenBank/DDBJ databases">
        <authorList>
            <person name="Urmite Genomes Urmite Genomes"/>
        </authorList>
    </citation>
    <scope>NUCLEOTIDE SEQUENCE [LARGE SCALE GENOMIC DNA]</scope>
</reference>
<dbReference type="eggNOG" id="ENOG502ZC97">
    <property type="taxonomic scope" value="Bacteria"/>
</dbReference>
<dbReference type="Proteomes" id="UP000044071">
    <property type="component" value="Unassembled WGS sequence"/>
</dbReference>